<proteinExistence type="predicted"/>
<name>A0A0R3TRW3_RODNA</name>
<feature type="region of interest" description="Disordered" evidence="1">
    <location>
        <begin position="281"/>
        <end position="306"/>
    </location>
</feature>
<evidence type="ECO:0000313" key="3">
    <source>
        <dbReference type="Proteomes" id="UP000278807"/>
    </source>
</evidence>
<gene>
    <name evidence="2" type="ORF">HNAJ_LOCUS10348</name>
</gene>
<dbReference type="AlphaFoldDB" id="A0A0R3TRW3"/>
<feature type="compositionally biased region" description="Basic and acidic residues" evidence="1">
    <location>
        <begin position="90"/>
        <end position="103"/>
    </location>
</feature>
<accession>A0A0R3TRW3</accession>
<evidence type="ECO:0000313" key="4">
    <source>
        <dbReference type="WBParaSite" id="HNAJ_0001035301-mRNA-1"/>
    </source>
</evidence>
<reference evidence="4" key="1">
    <citation type="submission" date="2017-02" db="UniProtKB">
        <authorList>
            <consortium name="WormBaseParasite"/>
        </authorList>
    </citation>
    <scope>IDENTIFICATION</scope>
</reference>
<feature type="compositionally biased region" description="Polar residues" evidence="1">
    <location>
        <begin position="33"/>
        <end position="73"/>
    </location>
</feature>
<evidence type="ECO:0000313" key="2">
    <source>
        <dbReference type="EMBL" id="VDO07749.1"/>
    </source>
</evidence>
<feature type="region of interest" description="Disordered" evidence="1">
    <location>
        <begin position="1"/>
        <end position="104"/>
    </location>
</feature>
<reference evidence="2 3" key="2">
    <citation type="submission" date="2018-11" db="EMBL/GenBank/DDBJ databases">
        <authorList>
            <consortium name="Pathogen Informatics"/>
        </authorList>
    </citation>
    <scope>NUCLEOTIDE SEQUENCE [LARGE SCALE GENOMIC DNA]</scope>
</reference>
<feature type="compositionally biased region" description="Polar residues" evidence="1">
    <location>
        <begin position="7"/>
        <end position="19"/>
    </location>
</feature>
<dbReference type="Proteomes" id="UP000278807">
    <property type="component" value="Unassembled WGS sequence"/>
</dbReference>
<feature type="compositionally biased region" description="Low complexity" evidence="1">
    <location>
        <begin position="393"/>
        <end position="402"/>
    </location>
</feature>
<organism evidence="4">
    <name type="scientific">Rodentolepis nana</name>
    <name type="common">Dwarf tapeworm</name>
    <name type="synonym">Hymenolepis nana</name>
    <dbReference type="NCBI Taxonomy" id="102285"/>
    <lineage>
        <taxon>Eukaryota</taxon>
        <taxon>Metazoa</taxon>
        <taxon>Spiralia</taxon>
        <taxon>Lophotrochozoa</taxon>
        <taxon>Platyhelminthes</taxon>
        <taxon>Cestoda</taxon>
        <taxon>Eucestoda</taxon>
        <taxon>Cyclophyllidea</taxon>
        <taxon>Hymenolepididae</taxon>
        <taxon>Rodentolepis</taxon>
    </lineage>
</organism>
<sequence>MKFAESSDLSTGPNSNSASPGKCNSDEGDDQRGSSQSTTPNSSLEANVPTDTSSLSNFKEASIKSSEGTSKSYSMEDILRSNPQSTPIKRGVDETISEEREMETNSTADEIMQFICSLGKHNEAEQEILRKEILKLLKTIENLKENPGIKAEPTGESNKASNEEAWKRCVLPTDNVILPPAFLPPAQRDMFGFFTNPRSLAESLESLLLKPFPNYYPPLNNVNEKIKQTPLSLLPPNISIPVEAMTTNQTEALSLVVDKDNSSHPSLLDSTQGFENSMLSPRKKRTKVTDTRLPPQKVASSNGINPLTLDDSPFQKSILGLPFNDNQKFMESLKNLLPLSLASPPNTVERSNIFNKTLPTPNHLFPLFHQPPFLPGNSQFPFPHNLCSESSPIPTSCSSGLSEPGPIRRNRSIGSRRVTNTASMLNYGGDARPYRIPTSITDDGTARLHSSMSTHPLPMVSANSLNENYENLKGVYAVCQK</sequence>
<dbReference type="WBParaSite" id="HNAJ_0001035301-mRNA-1">
    <property type="protein sequence ID" value="HNAJ_0001035301-mRNA-1"/>
    <property type="gene ID" value="HNAJ_0001035301"/>
</dbReference>
<keyword evidence="3" id="KW-1185">Reference proteome</keyword>
<protein>
    <submittedName>
        <fullName evidence="4">BESS domain-containing protein</fullName>
    </submittedName>
</protein>
<evidence type="ECO:0000256" key="1">
    <source>
        <dbReference type="SAM" id="MobiDB-lite"/>
    </source>
</evidence>
<dbReference type="EMBL" id="UZAE01012997">
    <property type="protein sequence ID" value="VDO07749.1"/>
    <property type="molecule type" value="Genomic_DNA"/>
</dbReference>
<feature type="region of interest" description="Disordered" evidence="1">
    <location>
        <begin position="393"/>
        <end position="415"/>
    </location>
</feature>